<keyword evidence="3" id="KW-1185">Reference proteome</keyword>
<comment type="caution">
    <text evidence="2">The sequence shown here is derived from an EMBL/GenBank/DDBJ whole genome shotgun (WGS) entry which is preliminary data.</text>
</comment>
<proteinExistence type="predicted"/>
<evidence type="ECO:0000256" key="1">
    <source>
        <dbReference type="SAM" id="MobiDB-lite"/>
    </source>
</evidence>
<dbReference type="RefSeq" id="WP_109742746.1">
    <property type="nucleotide sequence ID" value="NZ_QGGO01000008.1"/>
</dbReference>
<accession>A0A316EAM4</accession>
<dbReference type="AlphaFoldDB" id="A0A316EAM4"/>
<feature type="region of interest" description="Disordered" evidence="1">
    <location>
        <begin position="183"/>
        <end position="202"/>
    </location>
</feature>
<gene>
    <name evidence="2" type="ORF">LV89_01997</name>
</gene>
<evidence type="ECO:0000313" key="2">
    <source>
        <dbReference type="EMBL" id="PWK27182.1"/>
    </source>
</evidence>
<reference evidence="2 3" key="1">
    <citation type="submission" date="2018-05" db="EMBL/GenBank/DDBJ databases">
        <title>Genomic Encyclopedia of Archaeal and Bacterial Type Strains, Phase II (KMG-II): from individual species to whole genera.</title>
        <authorList>
            <person name="Goeker M."/>
        </authorList>
    </citation>
    <scope>NUCLEOTIDE SEQUENCE [LARGE SCALE GENOMIC DNA]</scope>
    <source>
        <strain evidence="2 3">DSM 22214</strain>
    </source>
</reference>
<dbReference type="EMBL" id="QGGO01000008">
    <property type="protein sequence ID" value="PWK27182.1"/>
    <property type="molecule type" value="Genomic_DNA"/>
</dbReference>
<sequence length="202" mass="23327">MKKQVKTSQGLEVLTHNLEKNKPIELSEAMSNKLAIINFFSDLWEQNKIRHIDEQMTRREIIEKAFQVFNVDYSSLYRIWNEGQEKLGFTSIMPKNALQQYIINKAMMAIDRIEGSAEPDERAHAVQLKNLREIHDSMPDIEEEREPLPTPIFVFNPELLANHSALKGLDIAKIVEELRASDDAPKRKTKKTIGEAVPFQEL</sequence>
<name>A0A316EAM4_9BACT</name>
<dbReference type="Proteomes" id="UP000245489">
    <property type="component" value="Unassembled WGS sequence"/>
</dbReference>
<evidence type="ECO:0000313" key="3">
    <source>
        <dbReference type="Proteomes" id="UP000245489"/>
    </source>
</evidence>
<protein>
    <submittedName>
        <fullName evidence="2">Uncharacterized protein</fullName>
    </submittedName>
</protein>
<organism evidence="2 3">
    <name type="scientific">Arcicella aurantiaca</name>
    <dbReference type="NCBI Taxonomy" id="591202"/>
    <lineage>
        <taxon>Bacteria</taxon>
        <taxon>Pseudomonadati</taxon>
        <taxon>Bacteroidota</taxon>
        <taxon>Cytophagia</taxon>
        <taxon>Cytophagales</taxon>
        <taxon>Flectobacillaceae</taxon>
        <taxon>Arcicella</taxon>
    </lineage>
</organism>